<dbReference type="Proteomes" id="UP000828048">
    <property type="component" value="Chromosome 11"/>
</dbReference>
<name>A0ACB7YJX0_9ERIC</name>
<evidence type="ECO:0000313" key="1">
    <source>
        <dbReference type="EMBL" id="KAH7853483.1"/>
    </source>
</evidence>
<comment type="caution">
    <text evidence="1">The sequence shown here is derived from an EMBL/GenBank/DDBJ whole genome shotgun (WGS) entry which is preliminary data.</text>
</comment>
<evidence type="ECO:0000313" key="2">
    <source>
        <dbReference type="Proteomes" id="UP000828048"/>
    </source>
</evidence>
<proteinExistence type="predicted"/>
<reference evidence="1 2" key="1">
    <citation type="journal article" date="2021" name="Hortic Res">
        <title>High-quality reference genome and annotation aids understanding of berry development for evergreen blueberry (Vaccinium darrowii).</title>
        <authorList>
            <person name="Yu J."/>
            <person name="Hulse-Kemp A.M."/>
            <person name="Babiker E."/>
            <person name="Staton M."/>
        </authorList>
    </citation>
    <scope>NUCLEOTIDE SEQUENCE [LARGE SCALE GENOMIC DNA]</scope>
    <source>
        <strain evidence="2">cv. NJ 8807/NJ 8810</strain>
        <tissue evidence="1">Young leaf</tissue>
    </source>
</reference>
<sequence length="165" mass="18350">MKPSIFLRPQSSDGKARNDFVFNKVKVNPLNTIASILHSEMEFLKSLEILNVHVDNPQNQEKLSTWRAPDKGKFKVNCDVAITNYGHTSKASVVLRNWKGKLMDGMAKSIRANSSLDGELQAIRVACEMANGLGLKEVEIEFDKKQAISLSVSELVPPWKVNAVV</sequence>
<keyword evidence="2" id="KW-1185">Reference proteome</keyword>
<protein>
    <submittedName>
        <fullName evidence="1">Uncharacterized protein</fullName>
    </submittedName>
</protein>
<organism evidence="1 2">
    <name type="scientific">Vaccinium darrowii</name>
    <dbReference type="NCBI Taxonomy" id="229202"/>
    <lineage>
        <taxon>Eukaryota</taxon>
        <taxon>Viridiplantae</taxon>
        <taxon>Streptophyta</taxon>
        <taxon>Embryophyta</taxon>
        <taxon>Tracheophyta</taxon>
        <taxon>Spermatophyta</taxon>
        <taxon>Magnoliopsida</taxon>
        <taxon>eudicotyledons</taxon>
        <taxon>Gunneridae</taxon>
        <taxon>Pentapetalae</taxon>
        <taxon>asterids</taxon>
        <taxon>Ericales</taxon>
        <taxon>Ericaceae</taxon>
        <taxon>Vaccinioideae</taxon>
        <taxon>Vaccinieae</taxon>
        <taxon>Vaccinium</taxon>
    </lineage>
</organism>
<accession>A0ACB7YJX0</accession>
<gene>
    <name evidence="1" type="ORF">Vadar_002984</name>
</gene>
<dbReference type="EMBL" id="CM037161">
    <property type="protein sequence ID" value="KAH7853483.1"/>
    <property type="molecule type" value="Genomic_DNA"/>
</dbReference>